<dbReference type="AlphaFoldDB" id="A0A0D0GN43"/>
<name>A0A0D0GN43_9SPHI</name>
<proteinExistence type="predicted"/>
<protein>
    <submittedName>
        <fullName evidence="1">Uncharacterized protein</fullName>
    </submittedName>
</protein>
<evidence type="ECO:0000313" key="1">
    <source>
        <dbReference type="EMBL" id="KIO77610.1"/>
    </source>
</evidence>
<reference evidence="1 2" key="1">
    <citation type="submission" date="2015-01" db="EMBL/GenBank/DDBJ databases">
        <title>Draft genome sequence of Pedobacter sp. NL19 isolated from sludge of an effluent treatment pond in an abandoned uranium mine.</title>
        <authorList>
            <person name="Santos T."/>
            <person name="Caetano T."/>
            <person name="Covas C."/>
            <person name="Cruz A."/>
            <person name="Mendo S."/>
        </authorList>
    </citation>
    <scope>NUCLEOTIDE SEQUENCE [LARGE SCALE GENOMIC DNA]</scope>
    <source>
        <strain evidence="1 2">NL19</strain>
    </source>
</reference>
<evidence type="ECO:0000313" key="2">
    <source>
        <dbReference type="Proteomes" id="UP000032049"/>
    </source>
</evidence>
<organism evidence="1 2">
    <name type="scientific">Pedobacter lusitanus</name>
    <dbReference type="NCBI Taxonomy" id="1503925"/>
    <lineage>
        <taxon>Bacteria</taxon>
        <taxon>Pseudomonadati</taxon>
        <taxon>Bacteroidota</taxon>
        <taxon>Sphingobacteriia</taxon>
        <taxon>Sphingobacteriales</taxon>
        <taxon>Sphingobacteriaceae</taxon>
        <taxon>Pedobacter</taxon>
    </lineage>
</organism>
<sequence>MKKNKSQFVLVLSTAIKAPFDLDSIKNAITNFSSVIEWSQDLDDIDKILRVVCREDISEKLVLDLERAEVSAAVLGVFERKT</sequence>
<dbReference type="Proteomes" id="UP000032049">
    <property type="component" value="Unassembled WGS sequence"/>
</dbReference>
<dbReference type="RefSeq" id="WP_041880543.1">
    <property type="nucleotide sequence ID" value="NZ_CP157278.1"/>
</dbReference>
<keyword evidence="2" id="KW-1185">Reference proteome</keyword>
<gene>
    <name evidence="1" type="ORF">TH53_08135</name>
</gene>
<dbReference type="EMBL" id="JXRA01000031">
    <property type="protein sequence ID" value="KIO77610.1"/>
    <property type="molecule type" value="Genomic_DNA"/>
</dbReference>
<comment type="caution">
    <text evidence="1">The sequence shown here is derived from an EMBL/GenBank/DDBJ whole genome shotgun (WGS) entry which is preliminary data.</text>
</comment>
<accession>A0A0D0GN43</accession>
<dbReference type="STRING" id="1503925.TH53_08135"/>
<dbReference type="OrthoDB" id="1036397at2"/>